<sequence length="619" mass="71879">MKKINMEYIGEKNNNPVSNESVSEKELKLRSSFLMIGKKTSKYEQVMGVYEAIESIRQSELSEDTFVVHVKKDKQLKFARGLKRLQELVEDDSLRIERISCAPPKPGHLFKDDAGHVTDEEWLATQEEDVRKINTIVKEKLKRKDKDFKFSQLYRYMSNSLSEAVEKKHDCMIISSDFLIGLGFSTMNVTHALKSMERTMQKHGFKDMMVPLVEICHRTHYKGEYIANPIFKSHSSHCLIVPLFMVAGVFARSAHPSAASIEMYLSTLAYAVILYSDEKQRQIREELARKNLQIKEELENQVEKTTKVEKELETQVVKTTKVEKELETQVVKKEEYKNSYIETEQLFKVSEEQKESLRNVHKKSSNATFRYDSGSCLVFSISSTEFYLLCRTDKSGSFETATENGLRYIFSPINKKRDTAGMRPRLIMAVTGCDAPIACNDSIKHQNKFKVLKCNRSSIVFQTPPSDEDLKGIVQKVTGSDIRIFMNDGTVYQDGQRIDISSPQELDEENMTQFEIEQQRKLHSMMENTSKIVTRYNKERHLTTKEARTRNKTEKWFEKVKKREEQKKRENGEQSTSEQEQRGVKRTWENDNEFDSDVEEEDGNNTQEQQRVKRHAISV</sequence>
<dbReference type="InterPro" id="IPR038362">
    <property type="entry name" value="VP9_N_sf"/>
</dbReference>
<dbReference type="InterPro" id="IPR009766">
    <property type="entry name" value="WSSV_Orf116/126_C"/>
</dbReference>
<feature type="compositionally biased region" description="Basic and acidic residues" evidence="2">
    <location>
        <begin position="579"/>
        <end position="589"/>
    </location>
</feature>
<accession>A0A3G5BHQ2</accession>
<reference evidence="5" key="1">
    <citation type="submission" date="2018-09" db="EMBL/GenBank/DDBJ databases">
        <authorList>
            <person name="Katneni V.K."/>
            <person name="Shashi shekhar M."/>
            <person name="Karthic K."/>
            <person name="Jangam A.K."/>
            <person name="Vijayan K.K."/>
        </authorList>
    </citation>
    <scope>NUCLEOTIDE SEQUENCE</scope>
    <source>
        <strain evidence="5">Wssv_ciba_003</strain>
    </source>
</reference>
<feature type="coiled-coil region" evidence="1">
    <location>
        <begin position="280"/>
        <end position="315"/>
    </location>
</feature>
<dbReference type="Pfam" id="PF07056">
    <property type="entry name" value="DUF1335"/>
    <property type="match status" value="1"/>
</dbReference>
<feature type="domain" description="White spot syndrome virus (WSSV) Orf116/126 C-terminal" evidence="3">
    <location>
        <begin position="145"/>
        <end position="275"/>
    </location>
</feature>
<proteinExistence type="predicted"/>
<dbReference type="EMBL" id="MH883319">
    <property type="protein sequence ID" value="AYV99372.1"/>
    <property type="molecule type" value="Genomic_DNA"/>
</dbReference>
<evidence type="ECO:0000313" key="5">
    <source>
        <dbReference type="EMBL" id="AYV99372.1"/>
    </source>
</evidence>
<dbReference type="Gene3D" id="3.30.70.2070">
    <property type="entry name" value="VP9 protein domain"/>
    <property type="match status" value="1"/>
</dbReference>
<name>A0A3G5BHQ2_9VIRU</name>
<feature type="region of interest" description="Disordered" evidence="2">
    <location>
        <begin position="562"/>
        <end position="619"/>
    </location>
</feature>
<organism evidence="5">
    <name type="scientific">White spot syndrome virus</name>
    <dbReference type="NCBI Taxonomy" id="342409"/>
    <lineage>
        <taxon>Viruses</taxon>
        <taxon>Viruses incertae sedis</taxon>
        <taxon>Naldaviricetes</taxon>
        <taxon>Nimaviridae</taxon>
        <taxon>Whispovirus</taxon>
    </lineage>
</organism>
<feature type="compositionally biased region" description="Basic and acidic residues" evidence="2">
    <location>
        <begin position="562"/>
        <end position="572"/>
    </location>
</feature>
<dbReference type="Pfam" id="PF09625">
    <property type="entry name" value="VP9"/>
    <property type="match status" value="1"/>
</dbReference>
<evidence type="ECO:0000259" key="4">
    <source>
        <dbReference type="Pfam" id="PF09625"/>
    </source>
</evidence>
<keyword evidence="1" id="KW-0175">Coiled coil</keyword>
<evidence type="ECO:0000256" key="1">
    <source>
        <dbReference type="SAM" id="Coils"/>
    </source>
</evidence>
<feature type="compositionally biased region" description="Acidic residues" evidence="2">
    <location>
        <begin position="590"/>
        <end position="603"/>
    </location>
</feature>
<protein>
    <submittedName>
        <fullName evidence="5">WSSV049</fullName>
    </submittedName>
</protein>
<feature type="domain" description="White spot syndrome virus (WSSV) Orf116/126 N-terminal" evidence="4">
    <location>
        <begin position="27"/>
        <end position="103"/>
    </location>
</feature>
<dbReference type="InterPro" id="IPR018587">
    <property type="entry name" value="WSSV_Orf116/126_N"/>
</dbReference>
<evidence type="ECO:0000259" key="3">
    <source>
        <dbReference type="Pfam" id="PF07056"/>
    </source>
</evidence>
<evidence type="ECO:0000256" key="2">
    <source>
        <dbReference type="SAM" id="MobiDB-lite"/>
    </source>
</evidence>